<dbReference type="SUPFAM" id="SSF53597">
    <property type="entry name" value="Dihydrofolate reductase-like"/>
    <property type="match status" value="1"/>
</dbReference>
<dbReference type="GO" id="GO:0009231">
    <property type="term" value="P:riboflavin biosynthetic process"/>
    <property type="evidence" value="ECO:0007669"/>
    <property type="project" value="InterPro"/>
</dbReference>
<keyword evidence="3" id="KW-1185">Reference proteome</keyword>
<sequence length="181" mass="19753">MRKLKLKMSMSLDGYVVGPDGDVEGWMGPSFDEQATEWVVNALWDADLHIMGTGVFREMEATWPISDLPFAEPMNEIDKLVFSQSLTSTTWAKASITREDIAAAIPRLKGESGKDILAHGGPRFARSLSEARLIDQYILLVHPVTLGGGEALFPAGPPLHLTLRSVTPFPGGAMGLVYDRN</sequence>
<protein>
    <submittedName>
        <fullName evidence="2">Dihydrofolate reductase family protein</fullName>
    </submittedName>
</protein>
<reference evidence="2" key="1">
    <citation type="submission" date="2020-12" db="EMBL/GenBank/DDBJ databases">
        <title>Devosia sp. MSA67 isolated from Mo River.</title>
        <authorList>
            <person name="Ma F."/>
            <person name="Zi Z."/>
        </authorList>
    </citation>
    <scope>NUCLEOTIDE SEQUENCE</scope>
    <source>
        <strain evidence="2">MSA67</strain>
    </source>
</reference>
<accession>A0A934IVR7</accession>
<proteinExistence type="predicted"/>
<dbReference type="InterPro" id="IPR024072">
    <property type="entry name" value="DHFR-like_dom_sf"/>
</dbReference>
<gene>
    <name evidence="2" type="ORF">JEQ47_04100</name>
</gene>
<comment type="caution">
    <text evidence="2">The sequence shown here is derived from an EMBL/GenBank/DDBJ whole genome shotgun (WGS) entry which is preliminary data.</text>
</comment>
<dbReference type="GO" id="GO:0008703">
    <property type="term" value="F:5-amino-6-(5-phosphoribosylamino)uracil reductase activity"/>
    <property type="evidence" value="ECO:0007669"/>
    <property type="project" value="InterPro"/>
</dbReference>
<dbReference type="InterPro" id="IPR002734">
    <property type="entry name" value="RibDG_C"/>
</dbReference>
<dbReference type="Pfam" id="PF01872">
    <property type="entry name" value="RibD_C"/>
    <property type="match status" value="1"/>
</dbReference>
<dbReference type="RefSeq" id="WP_198875107.1">
    <property type="nucleotide sequence ID" value="NZ_JAEKMH010000001.1"/>
</dbReference>
<dbReference type="InterPro" id="IPR050765">
    <property type="entry name" value="Riboflavin_Biosynth_HTPR"/>
</dbReference>
<dbReference type="PANTHER" id="PTHR38011">
    <property type="entry name" value="DIHYDROFOLATE REDUCTASE FAMILY PROTEIN (AFU_ORTHOLOGUE AFUA_8G06820)"/>
    <property type="match status" value="1"/>
</dbReference>
<dbReference type="Gene3D" id="3.40.430.10">
    <property type="entry name" value="Dihydrofolate Reductase, subunit A"/>
    <property type="match status" value="1"/>
</dbReference>
<evidence type="ECO:0000313" key="3">
    <source>
        <dbReference type="Proteomes" id="UP000602124"/>
    </source>
</evidence>
<evidence type="ECO:0000313" key="2">
    <source>
        <dbReference type="EMBL" id="MBJ3783895.1"/>
    </source>
</evidence>
<organism evidence="2 3">
    <name type="scientific">Devosia sediminis</name>
    <dbReference type="NCBI Taxonomy" id="2798801"/>
    <lineage>
        <taxon>Bacteria</taxon>
        <taxon>Pseudomonadati</taxon>
        <taxon>Pseudomonadota</taxon>
        <taxon>Alphaproteobacteria</taxon>
        <taxon>Hyphomicrobiales</taxon>
        <taxon>Devosiaceae</taxon>
        <taxon>Devosia</taxon>
    </lineage>
</organism>
<dbReference type="EMBL" id="JAEKMH010000001">
    <property type="protein sequence ID" value="MBJ3783895.1"/>
    <property type="molecule type" value="Genomic_DNA"/>
</dbReference>
<dbReference type="PANTHER" id="PTHR38011:SF11">
    <property type="entry name" value="2,5-DIAMINO-6-RIBOSYLAMINO-4(3H)-PYRIMIDINONE 5'-PHOSPHATE REDUCTASE"/>
    <property type="match status" value="1"/>
</dbReference>
<dbReference type="AlphaFoldDB" id="A0A934IVR7"/>
<feature type="domain" description="Bacterial bifunctional deaminase-reductase C-terminal" evidence="1">
    <location>
        <begin position="3"/>
        <end position="170"/>
    </location>
</feature>
<name>A0A934IVR7_9HYPH</name>
<dbReference type="Proteomes" id="UP000602124">
    <property type="component" value="Unassembled WGS sequence"/>
</dbReference>
<evidence type="ECO:0000259" key="1">
    <source>
        <dbReference type="Pfam" id="PF01872"/>
    </source>
</evidence>